<comment type="caution">
    <text evidence="1">The sequence shown here is derived from an EMBL/GenBank/DDBJ whole genome shotgun (WGS) entry which is preliminary data.</text>
</comment>
<evidence type="ECO:0000313" key="2">
    <source>
        <dbReference type="Proteomes" id="UP000308838"/>
    </source>
</evidence>
<dbReference type="Proteomes" id="UP000308838">
    <property type="component" value="Unassembled WGS sequence"/>
</dbReference>
<accession>A0A4U7BIY5</accession>
<dbReference type="AlphaFoldDB" id="A0A4U7BIY5"/>
<evidence type="ECO:0008006" key="3">
    <source>
        <dbReference type="Google" id="ProtNLM"/>
    </source>
</evidence>
<keyword evidence="2" id="KW-1185">Reference proteome</keyword>
<proteinExistence type="predicted"/>
<gene>
    <name evidence="1" type="ORF">CQA69_02000</name>
</gene>
<sequence>MSDFLSFTLENIRNGGTFMAWMESRRLEWAPLMQVKLKYLLEGRTFILMCDEQRSWYEEYFLKNINTKTNRPMLPFVSLNALCKKKIQKSEEIALLNDLLDVTFPNGYIYFYIGSTMDEKSLIAKSKNDSLLWLFDEQLQNSFFLNSKDKDLDVKLISLYKLLDLSLDAILFSKVSLG</sequence>
<reference evidence="1 2" key="1">
    <citation type="submission" date="2018-05" db="EMBL/GenBank/DDBJ databases">
        <title>Novel Campyloabacter and Helicobacter Species and Strains.</title>
        <authorList>
            <person name="Mannion A.J."/>
            <person name="Shen Z."/>
            <person name="Fox J.G."/>
        </authorList>
    </citation>
    <scope>NUCLEOTIDE SEQUENCE [LARGE SCALE GENOMIC DNA]</scope>
    <source>
        <strain evidence="2">MIT17-664</strain>
    </source>
</reference>
<dbReference type="OrthoDB" id="5329076at2"/>
<evidence type="ECO:0000313" key="1">
    <source>
        <dbReference type="EMBL" id="TKX31823.1"/>
    </source>
</evidence>
<dbReference type="RefSeq" id="WP_137620171.1">
    <property type="nucleotide sequence ID" value="NZ_NXLZ01000002.1"/>
</dbReference>
<dbReference type="Gene3D" id="3.40.50.11670">
    <property type="entry name" value="DNA replication regulator HobA"/>
    <property type="match status" value="1"/>
</dbReference>
<dbReference type="Pfam" id="PF12163">
    <property type="entry name" value="HobA"/>
    <property type="match status" value="1"/>
</dbReference>
<dbReference type="InterPro" id="IPR021011">
    <property type="entry name" value="HobA"/>
</dbReference>
<organism evidence="1 2">
    <name type="scientific">Campylobacter estrildidarum</name>
    <dbReference type="NCBI Taxonomy" id="2510189"/>
    <lineage>
        <taxon>Bacteria</taxon>
        <taxon>Pseudomonadati</taxon>
        <taxon>Campylobacterota</taxon>
        <taxon>Epsilonproteobacteria</taxon>
        <taxon>Campylobacterales</taxon>
        <taxon>Campylobacteraceae</taxon>
        <taxon>Campylobacter</taxon>
    </lineage>
</organism>
<name>A0A4U7BIY5_9BACT</name>
<dbReference type="InterPro" id="IPR038381">
    <property type="entry name" value="HobA_sf"/>
</dbReference>
<dbReference type="EMBL" id="NXLZ01000002">
    <property type="protein sequence ID" value="TKX31823.1"/>
    <property type="molecule type" value="Genomic_DNA"/>
</dbReference>
<protein>
    <recommendedName>
        <fullName evidence="3">DNA replication regulator</fullName>
    </recommendedName>
</protein>